<dbReference type="EMBL" id="VITT01000009">
    <property type="protein sequence ID" value="TWB58687.1"/>
    <property type="molecule type" value="Genomic_DNA"/>
</dbReference>
<comment type="caution">
    <text evidence="1">The sequence shown here is derived from an EMBL/GenBank/DDBJ whole genome shotgun (WGS) entry which is preliminary data.</text>
</comment>
<dbReference type="Proteomes" id="UP000318050">
    <property type="component" value="Unassembled WGS sequence"/>
</dbReference>
<name>A0A560II43_9PROT</name>
<gene>
    <name evidence="1" type="ORF">FBZ92_109180</name>
</gene>
<organism evidence="1 2">
    <name type="scientific">Nitrospirillum amazonense</name>
    <dbReference type="NCBI Taxonomy" id="28077"/>
    <lineage>
        <taxon>Bacteria</taxon>
        <taxon>Pseudomonadati</taxon>
        <taxon>Pseudomonadota</taxon>
        <taxon>Alphaproteobacteria</taxon>
        <taxon>Rhodospirillales</taxon>
        <taxon>Azospirillaceae</taxon>
        <taxon>Nitrospirillum</taxon>
    </lineage>
</organism>
<dbReference type="OrthoDB" id="2059848at2"/>
<protein>
    <recommendedName>
        <fullName evidence="3">Bacteriophage lambda head decoration protein D</fullName>
    </recommendedName>
</protein>
<accession>A0A560II43</accession>
<reference evidence="1 2" key="1">
    <citation type="submission" date="2019-06" db="EMBL/GenBank/DDBJ databases">
        <title>Genomic Encyclopedia of Type Strains, Phase IV (KMG-V): Genome sequencing to study the core and pangenomes of soil and plant-associated prokaryotes.</title>
        <authorList>
            <person name="Whitman W."/>
        </authorList>
    </citation>
    <scope>NUCLEOTIDE SEQUENCE [LARGE SCALE GENOMIC DNA]</scope>
    <source>
        <strain evidence="1 2">BR 11140</strain>
    </source>
</reference>
<proteinExistence type="predicted"/>
<sequence length="138" mass="14178">MTALTADRRATQQLNHPEVRVLPVAAGAKIYGGALVVLNATGYAKPGVTGTGLLAVGRADIQVDNSLGTDGALSVPVRRGVFCFANSASADQVTNVHITRTCYVVDDQTVAATDGSSTRSAAGKVFAIDDAGVWVEFA</sequence>
<dbReference type="AlphaFoldDB" id="A0A560II43"/>
<evidence type="ECO:0008006" key="3">
    <source>
        <dbReference type="Google" id="ProtNLM"/>
    </source>
</evidence>
<evidence type="ECO:0000313" key="1">
    <source>
        <dbReference type="EMBL" id="TWB58687.1"/>
    </source>
</evidence>
<evidence type="ECO:0000313" key="2">
    <source>
        <dbReference type="Proteomes" id="UP000318050"/>
    </source>
</evidence>